<dbReference type="InterPro" id="IPR043128">
    <property type="entry name" value="Rev_trsase/Diguanyl_cyclase"/>
</dbReference>
<feature type="transmembrane region" description="Helical" evidence="6">
    <location>
        <begin position="5"/>
        <end position="24"/>
    </location>
</feature>
<dbReference type="GO" id="GO:0052621">
    <property type="term" value="F:diguanylate cyclase activity"/>
    <property type="evidence" value="ECO:0007669"/>
    <property type="project" value="TreeGrafter"/>
</dbReference>
<feature type="transmembrane region" description="Helical" evidence="6">
    <location>
        <begin position="135"/>
        <end position="152"/>
    </location>
</feature>
<comment type="caution">
    <text evidence="8">The sequence shown here is derived from an EMBL/GenBank/DDBJ whole genome shotgun (WGS) entry which is preliminary data.</text>
</comment>
<evidence type="ECO:0000256" key="4">
    <source>
        <dbReference type="ARBA" id="ARBA00022989"/>
    </source>
</evidence>
<dbReference type="GO" id="GO:0043709">
    <property type="term" value="P:cell adhesion involved in single-species biofilm formation"/>
    <property type="evidence" value="ECO:0007669"/>
    <property type="project" value="TreeGrafter"/>
</dbReference>
<comment type="subcellular location">
    <subcellularLocation>
        <location evidence="1">Cell membrane</location>
        <topology evidence="1">Multi-pass membrane protein</topology>
    </subcellularLocation>
</comment>
<dbReference type="CDD" id="cd01949">
    <property type="entry name" value="GGDEF"/>
    <property type="match status" value="1"/>
</dbReference>
<reference evidence="8 9" key="1">
    <citation type="submission" date="2016-01" db="EMBL/GenBank/DDBJ databases">
        <title>Whole genome sequencing of Bhargavaea cecembensis T14.</title>
        <authorList>
            <person name="Hong K.W."/>
        </authorList>
    </citation>
    <scope>NUCLEOTIDE SEQUENCE [LARGE SCALE GENOMIC DNA]</scope>
    <source>
        <strain evidence="8 9">T14</strain>
    </source>
</reference>
<feature type="transmembrane region" description="Helical" evidence="6">
    <location>
        <begin position="158"/>
        <end position="180"/>
    </location>
</feature>
<keyword evidence="3 6" id="KW-0812">Transmembrane</keyword>
<dbReference type="GO" id="GO:0000155">
    <property type="term" value="F:phosphorelay sensor kinase activity"/>
    <property type="evidence" value="ECO:0007669"/>
    <property type="project" value="InterPro"/>
</dbReference>
<organism evidence="8 9">
    <name type="scientific">Bhargavaea cecembensis</name>
    <dbReference type="NCBI Taxonomy" id="394098"/>
    <lineage>
        <taxon>Bacteria</taxon>
        <taxon>Bacillati</taxon>
        <taxon>Bacillota</taxon>
        <taxon>Bacilli</taxon>
        <taxon>Bacillales</taxon>
        <taxon>Caryophanaceae</taxon>
        <taxon>Bhargavaea</taxon>
    </lineage>
</organism>
<feature type="transmembrane region" description="Helical" evidence="6">
    <location>
        <begin position="36"/>
        <end position="57"/>
    </location>
</feature>
<evidence type="ECO:0000259" key="7">
    <source>
        <dbReference type="PROSITE" id="PS50887"/>
    </source>
</evidence>
<evidence type="ECO:0000256" key="1">
    <source>
        <dbReference type="ARBA" id="ARBA00004651"/>
    </source>
</evidence>
<feature type="transmembrane region" description="Helical" evidence="6">
    <location>
        <begin position="104"/>
        <end position="123"/>
    </location>
</feature>
<dbReference type="PANTHER" id="PTHR45138">
    <property type="entry name" value="REGULATORY COMPONENTS OF SENSORY TRANSDUCTION SYSTEM"/>
    <property type="match status" value="1"/>
</dbReference>
<feature type="domain" description="GGDEF" evidence="7">
    <location>
        <begin position="224"/>
        <end position="359"/>
    </location>
</feature>
<accession>A0A165H103</accession>
<dbReference type="SMART" id="SM00267">
    <property type="entry name" value="GGDEF"/>
    <property type="match status" value="1"/>
</dbReference>
<protein>
    <submittedName>
        <fullName evidence="8">Diguanylate cyclase</fullName>
    </submittedName>
</protein>
<dbReference type="GO" id="GO:1902201">
    <property type="term" value="P:negative regulation of bacterial-type flagellum-dependent cell motility"/>
    <property type="evidence" value="ECO:0007669"/>
    <property type="project" value="TreeGrafter"/>
</dbReference>
<sequence>MFYQLAINFCILFTFSVLSYWPFQDRDRFRIPRQKFHPYLIGTMAGITGLFLLRAAVPVAEGVIVDARLPVIILSGVFGGPIAPMVSSVIIGLARIWTGNFAEGAMTAGINTMVIGLIAATVFFRWSPTFRSARFVFHFTVFQTAAVIVYIQPPGTGAWLNIVLFLCYSYLSFFTVAFILRELNTHFRKLEGVEQLSKTDYLTGLSNNRTFGEQVQTFTDRQEEPVSLILLDIDRFKAVNDTYGHPAGDEVLRELAKRMKRISLPDRAVLSRNGGEEFSILLPGVAKEKGTAIAEQVRCTIADNPFIVDGGLSLPITISLGVCTFPDDASDAKELYERADQALYRAKESGRNLVVGYGPQPVP</sequence>
<dbReference type="NCBIfam" id="TIGR00254">
    <property type="entry name" value="GGDEF"/>
    <property type="match status" value="1"/>
</dbReference>
<dbReference type="PANTHER" id="PTHR45138:SF9">
    <property type="entry name" value="DIGUANYLATE CYCLASE DGCM-RELATED"/>
    <property type="match status" value="1"/>
</dbReference>
<dbReference type="OrthoDB" id="69083at2"/>
<proteinExistence type="predicted"/>
<dbReference type="PROSITE" id="PS50887">
    <property type="entry name" value="GGDEF"/>
    <property type="match status" value="1"/>
</dbReference>
<evidence type="ECO:0000313" key="9">
    <source>
        <dbReference type="Proteomes" id="UP000076490"/>
    </source>
</evidence>
<dbReference type="InterPro" id="IPR011620">
    <property type="entry name" value="Sig_transdc_His_kinase_LytS_TM"/>
</dbReference>
<dbReference type="InterPro" id="IPR029787">
    <property type="entry name" value="Nucleotide_cyclase"/>
</dbReference>
<gene>
    <name evidence="8" type="ORF">AV656_06030</name>
</gene>
<dbReference type="FunFam" id="3.30.70.270:FF:000001">
    <property type="entry name" value="Diguanylate cyclase domain protein"/>
    <property type="match status" value="1"/>
</dbReference>
<evidence type="ECO:0000256" key="2">
    <source>
        <dbReference type="ARBA" id="ARBA00022475"/>
    </source>
</evidence>
<keyword evidence="5 6" id="KW-0472">Membrane</keyword>
<dbReference type="InterPro" id="IPR050469">
    <property type="entry name" value="Diguanylate_Cyclase"/>
</dbReference>
<dbReference type="Proteomes" id="UP000076490">
    <property type="component" value="Unassembled WGS sequence"/>
</dbReference>
<dbReference type="SUPFAM" id="SSF55073">
    <property type="entry name" value="Nucleotide cyclase"/>
    <property type="match status" value="1"/>
</dbReference>
<dbReference type="RefSeq" id="WP_063179985.1">
    <property type="nucleotide sequence ID" value="NZ_LQNT01000009.1"/>
</dbReference>
<keyword evidence="4 6" id="KW-1133">Transmembrane helix</keyword>
<dbReference type="Gene3D" id="3.30.70.270">
    <property type="match status" value="1"/>
</dbReference>
<dbReference type="GO" id="GO:0005886">
    <property type="term" value="C:plasma membrane"/>
    <property type="evidence" value="ECO:0007669"/>
    <property type="project" value="UniProtKB-SubCell"/>
</dbReference>
<evidence type="ECO:0000313" key="8">
    <source>
        <dbReference type="EMBL" id="KZE38464.1"/>
    </source>
</evidence>
<evidence type="ECO:0000256" key="6">
    <source>
        <dbReference type="SAM" id="Phobius"/>
    </source>
</evidence>
<name>A0A165H103_9BACL</name>
<keyword evidence="2" id="KW-1003">Cell membrane</keyword>
<evidence type="ECO:0000256" key="3">
    <source>
        <dbReference type="ARBA" id="ARBA00022692"/>
    </source>
</evidence>
<dbReference type="AlphaFoldDB" id="A0A165H103"/>
<dbReference type="EMBL" id="LQNT01000009">
    <property type="protein sequence ID" value="KZE38464.1"/>
    <property type="molecule type" value="Genomic_DNA"/>
</dbReference>
<evidence type="ECO:0000256" key="5">
    <source>
        <dbReference type="ARBA" id="ARBA00023136"/>
    </source>
</evidence>
<dbReference type="InterPro" id="IPR000160">
    <property type="entry name" value="GGDEF_dom"/>
</dbReference>
<dbReference type="Pfam" id="PF07694">
    <property type="entry name" value="5TM-5TMR_LYT"/>
    <property type="match status" value="1"/>
</dbReference>
<dbReference type="Pfam" id="PF00990">
    <property type="entry name" value="GGDEF"/>
    <property type="match status" value="1"/>
</dbReference>
<feature type="transmembrane region" description="Helical" evidence="6">
    <location>
        <begin position="69"/>
        <end position="98"/>
    </location>
</feature>
<dbReference type="GO" id="GO:0071555">
    <property type="term" value="P:cell wall organization"/>
    <property type="evidence" value="ECO:0007669"/>
    <property type="project" value="InterPro"/>
</dbReference>